<proteinExistence type="predicted"/>
<gene>
    <name evidence="1" type="ORF">VNO80_07885</name>
</gene>
<dbReference type="Proteomes" id="UP001374584">
    <property type="component" value="Unassembled WGS sequence"/>
</dbReference>
<evidence type="ECO:0000313" key="1">
    <source>
        <dbReference type="EMBL" id="KAK7374455.1"/>
    </source>
</evidence>
<protein>
    <submittedName>
        <fullName evidence="1">Uncharacterized protein</fullName>
    </submittedName>
</protein>
<sequence>MRTLRREVLVRIANNSGLSAFYQVMMICKVHLEGHEGTQERIFRSLIKTEEDQDQDDDDEFFDGWLRYGLEDATQELTKADRMQEKGTVLKINNELVYLRVELRSLHEKGKKSNQNMVSIRVG</sequence>
<reference evidence="1 2" key="1">
    <citation type="submission" date="2024-01" db="EMBL/GenBank/DDBJ databases">
        <title>The genomes of 5 underutilized Papilionoideae crops provide insights into root nodulation and disease resistanc.</title>
        <authorList>
            <person name="Jiang F."/>
        </authorList>
    </citation>
    <scope>NUCLEOTIDE SEQUENCE [LARGE SCALE GENOMIC DNA]</scope>
    <source>
        <strain evidence="1">JINMINGXINNONG_FW02</strain>
        <tissue evidence="1">Leaves</tissue>
    </source>
</reference>
<dbReference type="EMBL" id="JAYMYR010000003">
    <property type="protein sequence ID" value="KAK7374455.1"/>
    <property type="molecule type" value="Genomic_DNA"/>
</dbReference>
<organism evidence="1 2">
    <name type="scientific">Phaseolus coccineus</name>
    <name type="common">Scarlet runner bean</name>
    <name type="synonym">Phaseolus multiflorus</name>
    <dbReference type="NCBI Taxonomy" id="3886"/>
    <lineage>
        <taxon>Eukaryota</taxon>
        <taxon>Viridiplantae</taxon>
        <taxon>Streptophyta</taxon>
        <taxon>Embryophyta</taxon>
        <taxon>Tracheophyta</taxon>
        <taxon>Spermatophyta</taxon>
        <taxon>Magnoliopsida</taxon>
        <taxon>eudicotyledons</taxon>
        <taxon>Gunneridae</taxon>
        <taxon>Pentapetalae</taxon>
        <taxon>rosids</taxon>
        <taxon>fabids</taxon>
        <taxon>Fabales</taxon>
        <taxon>Fabaceae</taxon>
        <taxon>Papilionoideae</taxon>
        <taxon>50 kb inversion clade</taxon>
        <taxon>NPAAA clade</taxon>
        <taxon>indigoferoid/millettioid clade</taxon>
        <taxon>Phaseoleae</taxon>
        <taxon>Phaseolus</taxon>
    </lineage>
</organism>
<dbReference type="AlphaFoldDB" id="A0AAN9NKZ3"/>
<name>A0AAN9NKZ3_PHACN</name>
<evidence type="ECO:0000313" key="2">
    <source>
        <dbReference type="Proteomes" id="UP001374584"/>
    </source>
</evidence>
<comment type="caution">
    <text evidence="1">The sequence shown here is derived from an EMBL/GenBank/DDBJ whole genome shotgun (WGS) entry which is preliminary data.</text>
</comment>
<accession>A0AAN9NKZ3</accession>
<keyword evidence="2" id="KW-1185">Reference proteome</keyword>